<dbReference type="NCBIfam" id="TIGR03891">
    <property type="entry name" value="thiopep_ocin"/>
    <property type="match status" value="1"/>
</dbReference>
<dbReference type="EMBL" id="VEVQ02000017">
    <property type="protein sequence ID" value="NHN27692.1"/>
    <property type="molecule type" value="Genomic_DNA"/>
</dbReference>
<name>A0ABX0IV51_9FLAO</name>
<dbReference type="RefSeq" id="WP_140964203.1">
    <property type="nucleotide sequence ID" value="NZ_VEVQ02000017.1"/>
</dbReference>
<dbReference type="InterPro" id="IPR023809">
    <property type="entry name" value="Thiopep_bacteriocin_synth_dom"/>
</dbReference>
<evidence type="ECO:0000259" key="1">
    <source>
        <dbReference type="Pfam" id="PF14028"/>
    </source>
</evidence>
<reference evidence="2" key="2">
    <citation type="submission" date="2020-02" db="EMBL/GenBank/DDBJ databases">
        <title>Flavobacterium profundi sp. nov., isolated from a deep-sea seamount.</title>
        <authorList>
            <person name="Zhang D.-C."/>
        </authorList>
    </citation>
    <scope>NUCLEOTIDE SEQUENCE</scope>
    <source>
        <strain evidence="2">EC11</strain>
    </source>
</reference>
<comment type="caution">
    <text evidence="2">The sequence shown here is derived from an EMBL/GenBank/DDBJ whole genome shotgun (WGS) entry which is preliminary data.</text>
</comment>
<accession>A0ABX0IV51</accession>
<organism evidence="2 3">
    <name type="scientific">Flavobacterium jejuense</name>
    <dbReference type="NCBI Taxonomy" id="1544455"/>
    <lineage>
        <taxon>Bacteria</taxon>
        <taxon>Pseudomonadati</taxon>
        <taxon>Bacteroidota</taxon>
        <taxon>Flavobacteriia</taxon>
        <taxon>Flavobacteriales</taxon>
        <taxon>Flavobacteriaceae</taxon>
        <taxon>Flavobacterium</taxon>
    </lineage>
</organism>
<proteinExistence type="predicted"/>
<evidence type="ECO:0000313" key="2">
    <source>
        <dbReference type="EMBL" id="NHN27692.1"/>
    </source>
</evidence>
<gene>
    <name evidence="2" type="ORF">FIA58_018580</name>
</gene>
<evidence type="ECO:0000313" key="3">
    <source>
        <dbReference type="Proteomes" id="UP000817854"/>
    </source>
</evidence>
<protein>
    <recommendedName>
        <fullName evidence="1">Thiopeptide-type bacteriocin biosynthesis domain-containing protein</fullName>
    </recommendedName>
</protein>
<dbReference type="Pfam" id="PF14028">
    <property type="entry name" value="Lant_dehydr_C"/>
    <property type="match status" value="1"/>
</dbReference>
<dbReference type="Proteomes" id="UP000817854">
    <property type="component" value="Unassembled WGS sequence"/>
</dbReference>
<keyword evidence="3" id="KW-1185">Reference proteome</keyword>
<sequence length="294" mass="35747">MMNKKIKSEFIIGDEWVYFKIYTGQSSSDLIITSFIKAFIKKLKKEKIIDKWFFIRYSDPENHLRLRFHLTDNDKIGNLILDFNKRIKKFCSSKIVWNIQMESYKRETQRYGIKTMEISEDLFHYDSELIINFLTYFKNTNHKSLRWIFGMVSIDHFLNNFNYTLNEKINLFGNLKDAYSSEFNINRDTKNKINQKYKAHLNHIIQFFNTYTLLDEDHYEISRIINKRNKKINKKIEQIIIYNEKGELDVSLESFIRSHIHMQTNRLFNSEARLSELILYDFLYKFYNYLKAKK</sequence>
<feature type="domain" description="Thiopeptide-type bacteriocin biosynthesis" evidence="1">
    <location>
        <begin position="16"/>
        <end position="287"/>
    </location>
</feature>
<reference evidence="2" key="1">
    <citation type="submission" date="2019-05" db="EMBL/GenBank/DDBJ databases">
        <authorList>
            <person name="Lianzixin W."/>
        </authorList>
    </citation>
    <scope>NUCLEOTIDE SEQUENCE</scope>
    <source>
        <strain evidence="2">EC11</strain>
    </source>
</reference>